<name>G2YAU1_BOTF4</name>
<dbReference type="Proteomes" id="UP000008177">
    <property type="component" value="Unplaced contigs"/>
</dbReference>
<evidence type="ECO:0000313" key="3">
    <source>
        <dbReference type="EMBL" id="CCD34332.1"/>
    </source>
</evidence>
<feature type="compositionally biased region" description="Polar residues" evidence="2">
    <location>
        <begin position="273"/>
        <end position="282"/>
    </location>
</feature>
<dbReference type="HOGENOM" id="CLU_048955_3_0_1"/>
<reference evidence="4" key="1">
    <citation type="journal article" date="2011" name="PLoS Genet.">
        <title>Genomic analysis of the necrotrophic fungal pathogens Sclerotinia sclerotiorum and Botrytis cinerea.</title>
        <authorList>
            <person name="Amselem J."/>
            <person name="Cuomo C.A."/>
            <person name="van Kan J.A."/>
            <person name="Viaud M."/>
            <person name="Benito E.P."/>
            <person name="Couloux A."/>
            <person name="Coutinho P.M."/>
            <person name="de Vries R.P."/>
            <person name="Dyer P.S."/>
            <person name="Fillinger S."/>
            <person name="Fournier E."/>
            <person name="Gout L."/>
            <person name="Hahn M."/>
            <person name="Kohn L."/>
            <person name="Lapalu N."/>
            <person name="Plummer K.M."/>
            <person name="Pradier J.M."/>
            <person name="Quevillon E."/>
            <person name="Sharon A."/>
            <person name="Simon A."/>
            <person name="ten Have A."/>
            <person name="Tudzynski B."/>
            <person name="Tudzynski P."/>
            <person name="Wincker P."/>
            <person name="Andrew M."/>
            <person name="Anthouard V."/>
            <person name="Beever R.E."/>
            <person name="Beffa R."/>
            <person name="Benoit I."/>
            <person name="Bouzid O."/>
            <person name="Brault B."/>
            <person name="Chen Z."/>
            <person name="Choquer M."/>
            <person name="Collemare J."/>
            <person name="Cotton P."/>
            <person name="Danchin E.G."/>
            <person name="Da Silva C."/>
            <person name="Gautier A."/>
            <person name="Giraud C."/>
            <person name="Giraud T."/>
            <person name="Gonzalez C."/>
            <person name="Grossetete S."/>
            <person name="Guldener U."/>
            <person name="Henrissat B."/>
            <person name="Howlett B.J."/>
            <person name="Kodira C."/>
            <person name="Kretschmer M."/>
            <person name="Lappartient A."/>
            <person name="Leroch M."/>
            <person name="Levis C."/>
            <person name="Mauceli E."/>
            <person name="Neuveglise C."/>
            <person name="Oeser B."/>
            <person name="Pearson M."/>
            <person name="Poulain J."/>
            <person name="Poussereau N."/>
            <person name="Quesneville H."/>
            <person name="Rascle C."/>
            <person name="Schumacher J."/>
            <person name="Segurens B."/>
            <person name="Sexton A."/>
            <person name="Silva E."/>
            <person name="Sirven C."/>
            <person name="Soanes D.M."/>
            <person name="Talbot N.J."/>
            <person name="Templeton M."/>
            <person name="Yandava C."/>
            <person name="Yarden O."/>
            <person name="Zeng Q."/>
            <person name="Rollins J.A."/>
            <person name="Lebrun M.H."/>
            <person name="Dickman M."/>
        </authorList>
    </citation>
    <scope>NUCLEOTIDE SEQUENCE [LARGE SCALE GENOMIC DNA]</scope>
    <source>
        <strain evidence="4">T4</strain>
    </source>
</reference>
<dbReference type="InterPro" id="IPR006735">
    <property type="entry name" value="Rtf2"/>
</dbReference>
<dbReference type="InterPro" id="IPR027799">
    <property type="entry name" value="Rtf2_RING-finger"/>
</dbReference>
<feature type="compositionally biased region" description="Basic residues" evidence="2">
    <location>
        <begin position="246"/>
        <end position="259"/>
    </location>
</feature>
<feature type="region of interest" description="Disordered" evidence="2">
    <location>
        <begin position="243"/>
        <end position="321"/>
    </location>
</feature>
<dbReference type="GO" id="GO:0006274">
    <property type="term" value="P:DNA replication termination"/>
    <property type="evidence" value="ECO:0007669"/>
    <property type="project" value="TreeGrafter"/>
</dbReference>
<dbReference type="InParanoid" id="G2YAU1"/>
<protein>
    <submittedName>
        <fullName evidence="3">Uncharacterized protein</fullName>
    </submittedName>
</protein>
<dbReference type="eggNOG" id="KOG3113">
    <property type="taxonomic scope" value="Eukaryota"/>
</dbReference>
<dbReference type="GO" id="GO:0005634">
    <property type="term" value="C:nucleus"/>
    <property type="evidence" value="ECO:0007669"/>
    <property type="project" value="TreeGrafter"/>
</dbReference>
<dbReference type="STRING" id="999810.G2YAU1"/>
<dbReference type="EMBL" id="FQ790307">
    <property type="protein sequence ID" value="CCD34332.1"/>
    <property type="molecule type" value="Genomic_DNA"/>
</dbReference>
<proteinExistence type="inferred from homology"/>
<sequence>MGRQEFEMLTVLKKTYLFHLTHPRSAPETRSLYILKGLNSLPITEHINFLVMGNDGGSIPTRRELVKEAARNPNTSELKATLHESQTHAWTYCPLSNKPLTAPIVSDCAGTLYNKDAILEQLLPKDDDVPASVIKEKEEVLQGRVKGLRDIVEVKFSTVKEDKQEKKICPITTKELGASTRAVYLVPCGHAFSEVAIKELKGDTCVECNEGYTADNVISIIPVSKEDISRLALRATKLKDGGLTHSLKKAPGGKKKRKHATESESAEPLESGKGNSPDSSQPRSKENGVTDRTQARIQENGNGAATPQSNNGPSTVPSGIKNASAANLTAKVLEEQEERNKRRKLGMNDNLKSLFSNTGYNAQKQKGGDFMTRGFSMNRKS</sequence>
<organism evidence="3 4">
    <name type="scientific">Botryotinia fuckeliana (strain T4)</name>
    <name type="common">Noble rot fungus</name>
    <name type="synonym">Botrytis cinerea</name>
    <dbReference type="NCBI Taxonomy" id="999810"/>
    <lineage>
        <taxon>Eukaryota</taxon>
        <taxon>Fungi</taxon>
        <taxon>Dikarya</taxon>
        <taxon>Ascomycota</taxon>
        <taxon>Pezizomycotina</taxon>
        <taxon>Leotiomycetes</taxon>
        <taxon>Helotiales</taxon>
        <taxon>Sclerotiniaceae</taxon>
        <taxon>Botrytis</taxon>
    </lineage>
</organism>
<dbReference type="OrthoDB" id="247013at2759"/>
<feature type="region of interest" description="Disordered" evidence="2">
    <location>
        <begin position="336"/>
        <end position="381"/>
    </location>
</feature>
<dbReference type="PANTHER" id="PTHR12775">
    <property type="entry name" value="PROTEIN C20ORF43 HOMOLOG"/>
    <property type="match status" value="1"/>
</dbReference>
<dbReference type="CDD" id="cd16653">
    <property type="entry name" value="RING-like_Rtf2"/>
    <property type="match status" value="1"/>
</dbReference>
<feature type="compositionally biased region" description="Polar residues" evidence="2">
    <location>
        <begin position="350"/>
        <end position="364"/>
    </location>
</feature>
<evidence type="ECO:0000256" key="1">
    <source>
        <dbReference type="ARBA" id="ARBA00009885"/>
    </source>
</evidence>
<evidence type="ECO:0000313" key="4">
    <source>
        <dbReference type="Proteomes" id="UP000008177"/>
    </source>
</evidence>
<evidence type="ECO:0000256" key="2">
    <source>
        <dbReference type="SAM" id="MobiDB-lite"/>
    </source>
</evidence>
<gene>
    <name evidence="3" type="ORF">BofuT4_P027160.1</name>
</gene>
<accession>G2YAU1</accession>
<feature type="compositionally biased region" description="Polar residues" evidence="2">
    <location>
        <begin position="290"/>
        <end position="317"/>
    </location>
</feature>
<dbReference type="PANTHER" id="PTHR12775:SF0">
    <property type="entry name" value="REPLICATION TERMINATION FACTOR 2"/>
    <property type="match status" value="1"/>
</dbReference>
<dbReference type="Pfam" id="PF04641">
    <property type="entry name" value="Rtf2"/>
    <property type="match status" value="1"/>
</dbReference>
<comment type="similarity">
    <text evidence="1">Belongs to the rtf2 family.</text>
</comment>
<dbReference type="AlphaFoldDB" id="G2YAU1"/>